<gene>
    <name evidence="1" type="ORF">M5K25_015080</name>
</gene>
<dbReference type="EMBL" id="JANQDX010000012">
    <property type="protein sequence ID" value="KAL0914709.1"/>
    <property type="molecule type" value="Genomic_DNA"/>
</dbReference>
<name>A0ABD0UQ16_DENTH</name>
<reference evidence="1 2" key="1">
    <citation type="journal article" date="2024" name="Plant Biotechnol. J.">
        <title>Dendrobium thyrsiflorum genome and its molecular insights into genes involved in important horticultural traits.</title>
        <authorList>
            <person name="Chen B."/>
            <person name="Wang J.Y."/>
            <person name="Zheng P.J."/>
            <person name="Li K.L."/>
            <person name="Liang Y.M."/>
            <person name="Chen X.F."/>
            <person name="Zhang C."/>
            <person name="Zhao X."/>
            <person name="He X."/>
            <person name="Zhang G.Q."/>
            <person name="Liu Z.J."/>
            <person name="Xu Q."/>
        </authorList>
    </citation>
    <scope>NUCLEOTIDE SEQUENCE [LARGE SCALE GENOMIC DNA]</scope>
    <source>
        <strain evidence="1">GZMU011</strain>
    </source>
</reference>
<proteinExistence type="predicted"/>
<organism evidence="1 2">
    <name type="scientific">Dendrobium thyrsiflorum</name>
    <name type="common">Pinecone-like raceme dendrobium</name>
    <name type="synonym">Orchid</name>
    <dbReference type="NCBI Taxonomy" id="117978"/>
    <lineage>
        <taxon>Eukaryota</taxon>
        <taxon>Viridiplantae</taxon>
        <taxon>Streptophyta</taxon>
        <taxon>Embryophyta</taxon>
        <taxon>Tracheophyta</taxon>
        <taxon>Spermatophyta</taxon>
        <taxon>Magnoliopsida</taxon>
        <taxon>Liliopsida</taxon>
        <taxon>Asparagales</taxon>
        <taxon>Orchidaceae</taxon>
        <taxon>Epidendroideae</taxon>
        <taxon>Malaxideae</taxon>
        <taxon>Dendrobiinae</taxon>
        <taxon>Dendrobium</taxon>
    </lineage>
</organism>
<comment type="caution">
    <text evidence="1">The sequence shown here is derived from an EMBL/GenBank/DDBJ whole genome shotgun (WGS) entry which is preliminary data.</text>
</comment>
<sequence>MIGRGAERSLDDEAEEAGGIASVADRREFASLSNGGCFPPVHFFASGHAYLFRERRVFEGGRVEEVRAIGDRDAWAGIELGSAAIEAIETGSVGLQASEAMTRCWVRGRRVETKHAEIGSKLGAVAEVWAADCAGDSSGDLVQRWRQNDDFHTKSPPVNGAAMGCTCDDFLKDRDVSLLNKVVPSMGLMESNIKSWYVENH</sequence>
<protein>
    <submittedName>
        <fullName evidence="1">Uncharacterized protein</fullName>
    </submittedName>
</protein>
<accession>A0ABD0UQ16</accession>
<evidence type="ECO:0000313" key="2">
    <source>
        <dbReference type="Proteomes" id="UP001552299"/>
    </source>
</evidence>
<dbReference type="AlphaFoldDB" id="A0ABD0UQ16"/>
<dbReference type="Proteomes" id="UP001552299">
    <property type="component" value="Unassembled WGS sequence"/>
</dbReference>
<evidence type="ECO:0000313" key="1">
    <source>
        <dbReference type="EMBL" id="KAL0914709.1"/>
    </source>
</evidence>
<keyword evidence="2" id="KW-1185">Reference proteome</keyword>